<evidence type="ECO:0000256" key="5">
    <source>
        <dbReference type="ARBA" id="ARBA00013244"/>
    </source>
</evidence>
<keyword evidence="8 17" id="KW-0812">Transmembrane</keyword>
<keyword evidence="19" id="KW-1185">Reference proteome</keyword>
<evidence type="ECO:0000256" key="6">
    <source>
        <dbReference type="ARBA" id="ARBA00022516"/>
    </source>
</evidence>
<evidence type="ECO:0000256" key="8">
    <source>
        <dbReference type="ARBA" id="ARBA00022692"/>
    </source>
</evidence>
<feature type="compositionally biased region" description="Basic and acidic residues" evidence="16">
    <location>
        <begin position="61"/>
        <end position="72"/>
    </location>
</feature>
<keyword evidence="7" id="KW-0808">Transferase</keyword>
<evidence type="ECO:0000256" key="11">
    <source>
        <dbReference type="ARBA" id="ARBA00022989"/>
    </source>
</evidence>
<feature type="compositionally biased region" description="Basic and acidic residues" evidence="16">
    <location>
        <begin position="114"/>
        <end position="135"/>
    </location>
</feature>
<evidence type="ECO:0000256" key="15">
    <source>
        <dbReference type="ARBA" id="ARBA00048109"/>
    </source>
</evidence>
<dbReference type="RefSeq" id="XP_066077836.1">
    <property type="nucleotide sequence ID" value="XM_066221739.1"/>
</dbReference>
<feature type="compositionally biased region" description="Low complexity" evidence="16">
    <location>
        <begin position="10"/>
        <end position="21"/>
    </location>
</feature>
<gene>
    <name evidence="18" type="ORF">L201_006014</name>
</gene>
<dbReference type="PANTHER" id="PTHR12317">
    <property type="entry name" value="DIACYLGLYCEROL O-ACYLTRANSFERASE"/>
    <property type="match status" value="1"/>
</dbReference>
<dbReference type="GO" id="GO:0004144">
    <property type="term" value="F:diacylglycerol O-acyltransferase activity"/>
    <property type="evidence" value="ECO:0007669"/>
    <property type="project" value="UniProtKB-EC"/>
</dbReference>
<evidence type="ECO:0000256" key="10">
    <source>
        <dbReference type="ARBA" id="ARBA00022824"/>
    </source>
</evidence>
<proteinExistence type="inferred from homology"/>
<dbReference type="PANTHER" id="PTHR12317:SF0">
    <property type="entry name" value="ACYLTRANSFERASE"/>
    <property type="match status" value="1"/>
</dbReference>
<dbReference type="GO" id="GO:0019432">
    <property type="term" value="P:triglyceride biosynthetic process"/>
    <property type="evidence" value="ECO:0007669"/>
    <property type="project" value="TreeGrafter"/>
</dbReference>
<dbReference type="GO" id="GO:0006071">
    <property type="term" value="P:glycerol metabolic process"/>
    <property type="evidence" value="ECO:0007669"/>
    <property type="project" value="UniProtKB-KW"/>
</dbReference>
<dbReference type="CDD" id="cd07987">
    <property type="entry name" value="LPLAT_MGAT-like"/>
    <property type="match status" value="1"/>
</dbReference>
<name>A0AAX4K1P4_9TREE</name>
<evidence type="ECO:0000256" key="4">
    <source>
        <dbReference type="ARBA" id="ARBA00005420"/>
    </source>
</evidence>
<organism evidence="18 19">
    <name type="scientific">Kwoniella dendrophila CBS 6074</name>
    <dbReference type="NCBI Taxonomy" id="1295534"/>
    <lineage>
        <taxon>Eukaryota</taxon>
        <taxon>Fungi</taxon>
        <taxon>Dikarya</taxon>
        <taxon>Basidiomycota</taxon>
        <taxon>Agaricomycotina</taxon>
        <taxon>Tremellomycetes</taxon>
        <taxon>Tremellales</taxon>
        <taxon>Cryptococcaceae</taxon>
        <taxon>Kwoniella</taxon>
    </lineage>
</organism>
<reference evidence="18 19" key="1">
    <citation type="submission" date="2024-01" db="EMBL/GenBank/DDBJ databases">
        <title>Comparative genomics of Cryptococcus and Kwoniella reveals pathogenesis evolution and contrasting modes of karyotype evolution via chromosome fusion or intercentromeric recombination.</title>
        <authorList>
            <person name="Coelho M.A."/>
            <person name="David-Palma M."/>
            <person name="Shea T."/>
            <person name="Bowers K."/>
            <person name="McGinley-Smith S."/>
            <person name="Mohammad A.W."/>
            <person name="Gnirke A."/>
            <person name="Yurkov A.M."/>
            <person name="Nowrousian M."/>
            <person name="Sun S."/>
            <person name="Cuomo C.A."/>
            <person name="Heitman J."/>
        </authorList>
    </citation>
    <scope>NUCLEOTIDE SEQUENCE [LARGE SCALE GENOMIC DNA]</scope>
    <source>
        <strain evidence="18 19">CBS 6074</strain>
    </source>
</reference>
<evidence type="ECO:0000256" key="7">
    <source>
        <dbReference type="ARBA" id="ARBA00022679"/>
    </source>
</evidence>
<comment type="pathway">
    <text evidence="3">Lipid metabolism.</text>
</comment>
<dbReference type="GeneID" id="91096684"/>
<comment type="catalytic activity">
    <reaction evidence="15">
        <text>an acyl-CoA + a 1,2-diacyl-sn-glycerol = a triacyl-sn-glycerol + CoA</text>
        <dbReference type="Rhea" id="RHEA:10868"/>
        <dbReference type="ChEBI" id="CHEBI:17815"/>
        <dbReference type="ChEBI" id="CHEBI:57287"/>
        <dbReference type="ChEBI" id="CHEBI:58342"/>
        <dbReference type="ChEBI" id="CHEBI:64615"/>
        <dbReference type="EC" id="2.3.1.20"/>
    </reaction>
</comment>
<feature type="compositionally biased region" description="Acidic residues" evidence="16">
    <location>
        <begin position="95"/>
        <end position="113"/>
    </location>
</feature>
<evidence type="ECO:0000256" key="9">
    <source>
        <dbReference type="ARBA" id="ARBA00022798"/>
    </source>
</evidence>
<comment type="subcellular location">
    <subcellularLocation>
        <location evidence="1">Endoplasmic reticulum membrane</location>
        <topology evidence="1">Multi-pass membrane protein</topology>
    </subcellularLocation>
</comment>
<keyword evidence="11 17" id="KW-1133">Transmembrane helix</keyword>
<evidence type="ECO:0000256" key="1">
    <source>
        <dbReference type="ARBA" id="ARBA00004477"/>
    </source>
</evidence>
<protein>
    <recommendedName>
        <fullName evidence="5">diacylglycerol O-acyltransferase</fullName>
        <ecNumber evidence="5">2.3.1.20</ecNumber>
    </recommendedName>
</protein>
<dbReference type="InterPro" id="IPR007130">
    <property type="entry name" value="DAGAT"/>
</dbReference>
<evidence type="ECO:0000256" key="2">
    <source>
        <dbReference type="ARBA" id="ARBA00004771"/>
    </source>
</evidence>
<comment type="pathway">
    <text evidence="2">Glycerolipid metabolism; triacylglycerol biosynthesis.</text>
</comment>
<dbReference type="Pfam" id="PF03982">
    <property type="entry name" value="DAGAT"/>
    <property type="match status" value="1"/>
</dbReference>
<evidence type="ECO:0000313" key="19">
    <source>
        <dbReference type="Proteomes" id="UP001355207"/>
    </source>
</evidence>
<evidence type="ECO:0000256" key="14">
    <source>
        <dbReference type="ARBA" id="ARBA00023315"/>
    </source>
</evidence>
<sequence>MSMLLGEPISSSSTSSTSTSTLLDTPPPARSESLTPRHGPLAPNAFEALESEGPNPAYGDRPSKSDTRDERLRRRNLAKRGIGIDESGGHSGDVSDNEEEEETHENQEEDDDDHGFLRISKEDDNGHHEAAEGSKGHHRKSSLSEARRKMREKIRSPLVSTIKLDELRDNLEIGIEKKFAPLSIPPHRRLQTAAVALWALLIPICLIVFLLCLSIPPLWFILIPYLIWTQFDTAPDWGGRPKEWARRFFFWTYFAQYYPCSIVKEADLPPDRPYLFGYHPHGIIGMGAFATFATEGTNFSEYFPGIKPHLLTLESNFQIPFYREILMFHGICSVAKKSCANILSKGPGTAIAIVVGGATESLSAHPGTADLTLKRRFGFIKMAIREGADLVPVFSFGENDIYEQLANAKGSWVYKIQKNFQKMFGFTLPLFYGRGLFNYNYGLMPFRHPIVSVVGKPINVKKDPHPSDEHVQEMQQLYIEELMRIWDRYKDLYARGRTKELTLVE</sequence>
<dbReference type="GO" id="GO:0005789">
    <property type="term" value="C:endoplasmic reticulum membrane"/>
    <property type="evidence" value="ECO:0007669"/>
    <property type="project" value="UniProtKB-SubCell"/>
</dbReference>
<dbReference type="AlphaFoldDB" id="A0AAX4K1P4"/>
<feature type="region of interest" description="Disordered" evidence="16">
    <location>
        <begin position="1"/>
        <end position="147"/>
    </location>
</feature>
<dbReference type="EMBL" id="CP144105">
    <property type="protein sequence ID" value="WWC91073.1"/>
    <property type="molecule type" value="Genomic_DNA"/>
</dbReference>
<accession>A0AAX4K1P4</accession>
<keyword evidence="9" id="KW-0319">Glycerol metabolism</keyword>
<keyword evidence="6" id="KW-0444">Lipid biosynthesis</keyword>
<keyword evidence="14" id="KW-0012">Acyltransferase</keyword>
<dbReference type="EC" id="2.3.1.20" evidence="5"/>
<evidence type="ECO:0000256" key="12">
    <source>
        <dbReference type="ARBA" id="ARBA00023098"/>
    </source>
</evidence>
<evidence type="ECO:0000256" key="16">
    <source>
        <dbReference type="SAM" id="MobiDB-lite"/>
    </source>
</evidence>
<keyword evidence="10" id="KW-0256">Endoplasmic reticulum</keyword>
<feature type="transmembrane region" description="Helical" evidence="17">
    <location>
        <begin position="195"/>
        <end position="228"/>
    </location>
</feature>
<evidence type="ECO:0000256" key="13">
    <source>
        <dbReference type="ARBA" id="ARBA00023136"/>
    </source>
</evidence>
<keyword evidence="12" id="KW-0443">Lipid metabolism</keyword>
<evidence type="ECO:0000256" key="3">
    <source>
        <dbReference type="ARBA" id="ARBA00005189"/>
    </source>
</evidence>
<evidence type="ECO:0000313" key="18">
    <source>
        <dbReference type="EMBL" id="WWC91073.1"/>
    </source>
</evidence>
<evidence type="ECO:0000256" key="17">
    <source>
        <dbReference type="SAM" id="Phobius"/>
    </source>
</evidence>
<dbReference type="Proteomes" id="UP001355207">
    <property type="component" value="Chromosome 8"/>
</dbReference>
<comment type="similarity">
    <text evidence="4">Belongs to the diacylglycerol acyltransferase family.</text>
</comment>
<keyword evidence="13 17" id="KW-0472">Membrane</keyword>